<evidence type="ECO:0000256" key="1">
    <source>
        <dbReference type="ARBA" id="ARBA00004611"/>
    </source>
</evidence>
<dbReference type="GeneID" id="100212935"/>
<dbReference type="Proteomes" id="UP001652625">
    <property type="component" value="Chromosome 10"/>
</dbReference>
<organism evidence="11 12">
    <name type="scientific">Hydra vulgaris</name>
    <name type="common">Hydra</name>
    <name type="synonym">Hydra attenuata</name>
    <dbReference type="NCBI Taxonomy" id="6087"/>
    <lineage>
        <taxon>Eukaryota</taxon>
        <taxon>Metazoa</taxon>
        <taxon>Cnidaria</taxon>
        <taxon>Hydrozoa</taxon>
        <taxon>Hydroidolina</taxon>
        <taxon>Anthoathecata</taxon>
        <taxon>Aplanulata</taxon>
        <taxon>Hydridae</taxon>
        <taxon>Hydra</taxon>
    </lineage>
</organism>
<protein>
    <recommendedName>
        <fullName evidence="10">Tektin</fullName>
    </recommendedName>
</protein>
<evidence type="ECO:0000256" key="2">
    <source>
        <dbReference type="ARBA" id="ARBA00007209"/>
    </source>
</evidence>
<evidence type="ECO:0000256" key="5">
    <source>
        <dbReference type="ARBA" id="ARBA00023054"/>
    </source>
</evidence>
<dbReference type="Pfam" id="PF03148">
    <property type="entry name" value="Tektin"/>
    <property type="match status" value="1"/>
</dbReference>
<accession>A0ABM4CP67</accession>
<evidence type="ECO:0000256" key="7">
    <source>
        <dbReference type="ARBA" id="ARBA00023212"/>
    </source>
</evidence>
<reference evidence="12" key="1">
    <citation type="submission" date="2025-08" db="UniProtKB">
        <authorList>
            <consortium name="RefSeq"/>
        </authorList>
    </citation>
    <scope>IDENTIFICATION</scope>
</reference>
<evidence type="ECO:0000313" key="11">
    <source>
        <dbReference type="Proteomes" id="UP001652625"/>
    </source>
</evidence>
<keyword evidence="5" id="KW-0175">Coiled coil</keyword>
<gene>
    <name evidence="12" type="primary">LOC100212935</name>
</gene>
<dbReference type="InterPro" id="IPR048256">
    <property type="entry name" value="Tektin-like"/>
</dbReference>
<evidence type="ECO:0000313" key="12">
    <source>
        <dbReference type="RefSeq" id="XP_065663641.1"/>
    </source>
</evidence>
<keyword evidence="7" id="KW-0206">Cytoskeleton</keyword>
<dbReference type="RefSeq" id="XP_065663641.1">
    <property type="nucleotide sequence ID" value="XM_065807569.1"/>
</dbReference>
<evidence type="ECO:0000256" key="10">
    <source>
        <dbReference type="RuleBase" id="RU367040"/>
    </source>
</evidence>
<keyword evidence="11" id="KW-1185">Reference proteome</keyword>
<comment type="similarity">
    <text evidence="2 10">Belongs to the tektin family.</text>
</comment>
<dbReference type="InterPro" id="IPR000435">
    <property type="entry name" value="Tektins"/>
</dbReference>
<keyword evidence="8 10" id="KW-0966">Cell projection</keyword>
<comment type="subcellular location">
    <subcellularLocation>
        <location evidence="10">Cytoplasm</location>
        <location evidence="10">Cytoskeleton</location>
        <location evidence="10">Cilium axoneme</location>
    </subcellularLocation>
    <subcellularLocation>
        <location evidence="1">Cytoplasm</location>
        <location evidence="1">Cytoskeleton</location>
        <location evidence="1">Flagellum axoneme</location>
    </subcellularLocation>
</comment>
<keyword evidence="4 10" id="KW-0282">Flagellum</keyword>
<name>A0ABM4CP67_HYDVU</name>
<evidence type="ECO:0000256" key="4">
    <source>
        <dbReference type="ARBA" id="ARBA00022846"/>
    </source>
</evidence>
<evidence type="ECO:0000256" key="6">
    <source>
        <dbReference type="ARBA" id="ARBA00023069"/>
    </source>
</evidence>
<evidence type="ECO:0000256" key="9">
    <source>
        <dbReference type="ARBA" id="ARBA00045224"/>
    </source>
</evidence>
<proteinExistence type="inferred from homology"/>
<sequence>MDFVVPNAKYTIKEWNDSNQIKYDQADQELQTSELIQDENKRFTNEIHISTIKTHLDVNKKIEQRINEIQFWKSELDSQFLETENEIQNLLKYQKRTEALLKMTEVPLEISKQCIKNREKRISIDLVYDDVEVQLLKEVEIIEIMRVKLTKTLAQIVEKIRLLRSSNYYIGKDIADKFSALKIDNYCYTLNSDSLPLQDKTSKNISMPVTPEIWEYFSDKNLRKAQQEHALSLSLRSKVDEMLHNAFECLQNQSDLVNFALSKRIDETELAKKKFQESLSKVLVEIDKMDDNINEIRCTVEENDAPLQVAQIRLDERACRPNIELCLDRVERKLREEVDEIKNNVNRLQSMMLESKMSLKSLLSQKLTLEESIAIKENTLFIDRDQNLLLRKQIVYEEK</sequence>
<dbReference type="PANTHER" id="PTHR19960">
    <property type="entry name" value="TEKTIN"/>
    <property type="match status" value="1"/>
</dbReference>
<dbReference type="PRINTS" id="PR00511">
    <property type="entry name" value="TEKTIN"/>
</dbReference>
<dbReference type="PANTHER" id="PTHR19960:SF25">
    <property type="entry name" value="TEKTIN-1"/>
    <property type="match status" value="1"/>
</dbReference>
<comment type="function">
    <text evidence="9">Microtubule inner protein (MIP) part of the dynein-decorated doublet microtubules (DMTs) in cilia and flagellar axoneme. Forms filamentous polymers in the walls of ciliary and flagellar microtubules.</text>
</comment>
<evidence type="ECO:0000256" key="3">
    <source>
        <dbReference type="ARBA" id="ARBA00022490"/>
    </source>
</evidence>
<evidence type="ECO:0000256" key="8">
    <source>
        <dbReference type="ARBA" id="ARBA00023273"/>
    </source>
</evidence>
<keyword evidence="6 10" id="KW-0969">Cilium</keyword>
<keyword evidence="3" id="KW-0963">Cytoplasm</keyword>